<dbReference type="GO" id="GO:0046872">
    <property type="term" value="F:metal ion binding"/>
    <property type="evidence" value="ECO:0007669"/>
    <property type="project" value="UniProtKB-KW"/>
</dbReference>
<dbReference type="PROSITE" id="PS51007">
    <property type="entry name" value="CYTC"/>
    <property type="match status" value="1"/>
</dbReference>
<evidence type="ECO:0000256" key="4">
    <source>
        <dbReference type="PROSITE-ProRule" id="PRU00433"/>
    </source>
</evidence>
<evidence type="ECO:0000256" key="2">
    <source>
        <dbReference type="ARBA" id="ARBA00022723"/>
    </source>
</evidence>
<evidence type="ECO:0000256" key="3">
    <source>
        <dbReference type="ARBA" id="ARBA00023004"/>
    </source>
</evidence>
<dbReference type="EMBL" id="MVBK01000035">
    <property type="protein sequence ID" value="OOG25726.1"/>
    <property type="molecule type" value="Genomic_DNA"/>
</dbReference>
<evidence type="ECO:0000259" key="5">
    <source>
        <dbReference type="PROSITE" id="PS51007"/>
    </source>
</evidence>
<protein>
    <submittedName>
        <fullName evidence="6">Cytochrome C</fullName>
    </submittedName>
</protein>
<feature type="domain" description="Cytochrome c" evidence="5">
    <location>
        <begin position="5"/>
        <end position="95"/>
    </location>
</feature>
<keyword evidence="7" id="KW-1185">Reference proteome</keyword>
<dbReference type="STRING" id="108003.B1C78_06145"/>
<dbReference type="InterPro" id="IPR009056">
    <property type="entry name" value="Cyt_c-like_dom"/>
</dbReference>
<keyword evidence="1 4" id="KW-0349">Heme</keyword>
<dbReference type="Proteomes" id="UP000189462">
    <property type="component" value="Unassembled WGS sequence"/>
</dbReference>
<evidence type="ECO:0000313" key="6">
    <source>
        <dbReference type="EMBL" id="OOG25726.1"/>
    </source>
</evidence>
<dbReference type="Gene3D" id="1.10.760.10">
    <property type="entry name" value="Cytochrome c-like domain"/>
    <property type="match status" value="1"/>
</dbReference>
<dbReference type="AlphaFoldDB" id="A0A1V3NLW5"/>
<sequence>MGAGPAAMAGEAPIDDERKAHLRHLVKQDCGSCHGLTMRGGLGPPITPEALAQRDRETMVYTVLYGRPGTPMPPWSSILTEQEARWIVDLLYEGDL</sequence>
<dbReference type="OrthoDB" id="8689082at2"/>
<proteinExistence type="predicted"/>
<reference evidence="6 7" key="1">
    <citation type="submission" date="2017-02" db="EMBL/GenBank/DDBJ databases">
        <title>Genomic diversity within the haloalkaliphilic genus Thioalkalivibrio.</title>
        <authorList>
            <person name="Ahn A.-C."/>
            <person name="Meier-Kolthoff J."/>
            <person name="Overmars L."/>
            <person name="Richter M."/>
            <person name="Woyke T."/>
            <person name="Sorokin D.Y."/>
            <person name="Muyzer G."/>
        </authorList>
    </citation>
    <scope>NUCLEOTIDE SEQUENCE [LARGE SCALE GENOMIC DNA]</scope>
    <source>
        <strain evidence="6 7">ALJD</strain>
    </source>
</reference>
<accession>A0A1V3NLW5</accession>
<evidence type="ECO:0000313" key="7">
    <source>
        <dbReference type="Proteomes" id="UP000189462"/>
    </source>
</evidence>
<evidence type="ECO:0000256" key="1">
    <source>
        <dbReference type="ARBA" id="ARBA00022617"/>
    </source>
</evidence>
<dbReference type="GO" id="GO:0009055">
    <property type="term" value="F:electron transfer activity"/>
    <property type="evidence" value="ECO:0007669"/>
    <property type="project" value="InterPro"/>
</dbReference>
<gene>
    <name evidence="6" type="ORF">B1C78_06145</name>
</gene>
<dbReference type="GO" id="GO:0020037">
    <property type="term" value="F:heme binding"/>
    <property type="evidence" value="ECO:0007669"/>
    <property type="project" value="InterPro"/>
</dbReference>
<comment type="caution">
    <text evidence="6">The sequence shown here is derived from an EMBL/GenBank/DDBJ whole genome shotgun (WGS) entry which is preliminary data.</text>
</comment>
<keyword evidence="2 4" id="KW-0479">Metal-binding</keyword>
<organism evidence="6 7">
    <name type="scientific">Thioalkalivibrio denitrificans</name>
    <dbReference type="NCBI Taxonomy" id="108003"/>
    <lineage>
        <taxon>Bacteria</taxon>
        <taxon>Pseudomonadati</taxon>
        <taxon>Pseudomonadota</taxon>
        <taxon>Gammaproteobacteria</taxon>
        <taxon>Chromatiales</taxon>
        <taxon>Ectothiorhodospiraceae</taxon>
        <taxon>Thioalkalivibrio</taxon>
    </lineage>
</organism>
<dbReference type="SUPFAM" id="SSF46626">
    <property type="entry name" value="Cytochrome c"/>
    <property type="match status" value="1"/>
</dbReference>
<keyword evidence="3 4" id="KW-0408">Iron</keyword>
<dbReference type="Pfam" id="PF13442">
    <property type="entry name" value="Cytochrome_CBB3"/>
    <property type="match status" value="1"/>
</dbReference>
<name>A0A1V3NLW5_9GAMM</name>
<dbReference type="InterPro" id="IPR036909">
    <property type="entry name" value="Cyt_c-like_dom_sf"/>
</dbReference>